<keyword evidence="1" id="KW-0812">Transmembrane</keyword>
<dbReference type="Pfam" id="PF20990">
    <property type="entry name" value="DUF2207_C"/>
    <property type="match status" value="1"/>
</dbReference>
<feature type="transmembrane region" description="Helical" evidence="1">
    <location>
        <begin position="6"/>
        <end position="26"/>
    </location>
</feature>
<evidence type="ECO:0000313" key="4">
    <source>
        <dbReference type="EMBL" id="MCZ3371181.1"/>
    </source>
</evidence>
<organism evidence="4">
    <name type="scientific">Methanobacterium veterum</name>
    <dbReference type="NCBI Taxonomy" id="408577"/>
    <lineage>
        <taxon>Archaea</taxon>
        <taxon>Methanobacteriati</taxon>
        <taxon>Methanobacteriota</taxon>
        <taxon>Methanomada group</taxon>
        <taxon>Methanobacteria</taxon>
        <taxon>Methanobacteriales</taxon>
        <taxon>Methanobacteriaceae</taxon>
        <taxon>Methanobacterium</taxon>
    </lineage>
</organism>
<keyword evidence="1" id="KW-1133">Transmembrane helix</keyword>
<keyword evidence="5" id="KW-1185">Reference proteome</keyword>
<reference evidence="4" key="1">
    <citation type="submission" date="2022-12" db="EMBL/GenBank/DDBJ databases">
        <title>Reclassification of two methanogenic archaea species isolated from the Kolyma lowland permafrost.</title>
        <authorList>
            <person name="Trubitsyn V.E."/>
            <person name="Rivkina E.M."/>
            <person name="Shcherbakova V.A."/>
        </authorList>
    </citation>
    <scope>NUCLEOTIDE SEQUENCE</scope>
    <source>
        <strain evidence="3">M2</strain>
        <strain evidence="4">MK4</strain>
    </source>
</reference>
<keyword evidence="1" id="KW-0472">Membrane</keyword>
<sequence length="325" mass="37726">MDIFIYSSIVEILMLLWALSPLYIYLMNRAPKINYNTEYEVDMPTDDPPAIVNAVCAGDPKRVGVPNLDGFRATILDLISRNYLFLKNESYNGSHYHESLLLEINPNNDISSLWKFEVQVLDFLKESEQDGIISLDLISKNLDPSYSYSAYGIWRNEVRSTLLDGNNFKDAFHSRGYIYLKTFGVLGTIIAWALIFYSFPSKLFSGTFISCALILWISSIISLFLTKRIAGQWTAYGREYYKRWMNFRSYIEDFSLIKEYPPESVKIWDKYLAYATALGAAKGVRRAMEISLSDDQLEESDVYMFHMSNYYGYFKEHNKRILELN</sequence>
<gene>
    <name evidence="4" type="ORF">O3H35_00870</name>
    <name evidence="3" type="ORF">O3H54_07455</name>
</gene>
<dbReference type="EMBL" id="JAPVES010000024">
    <property type="protein sequence ID" value="MCZ3371181.1"/>
    <property type="molecule type" value="Genomic_DNA"/>
</dbReference>
<comment type="caution">
    <text evidence="4">The sequence shown here is derived from an EMBL/GenBank/DDBJ whole genome shotgun (WGS) entry which is preliminary data.</text>
</comment>
<name>A0A9E5A133_9EURY</name>
<dbReference type="RefSeq" id="WP_084689127.1">
    <property type="nucleotide sequence ID" value="NZ_JQJK01000009.1"/>
</dbReference>
<protein>
    <submittedName>
        <fullName evidence="4">DUF2207 domain-containing protein</fullName>
    </submittedName>
</protein>
<feature type="domain" description="Predicted membrane protein YciQ-like C-terminal" evidence="2">
    <location>
        <begin position="37"/>
        <end position="288"/>
    </location>
</feature>
<accession>A0A9E5A133</accession>
<dbReference type="EMBL" id="JAPVER010000020">
    <property type="protein sequence ID" value="MCZ3365717.1"/>
    <property type="molecule type" value="Genomic_DNA"/>
</dbReference>
<feature type="transmembrane region" description="Helical" evidence="1">
    <location>
        <begin position="203"/>
        <end position="225"/>
    </location>
</feature>
<proteinExistence type="predicted"/>
<dbReference type="Proteomes" id="UP001074446">
    <property type="component" value="Unassembled WGS sequence"/>
</dbReference>
<evidence type="ECO:0000256" key="1">
    <source>
        <dbReference type="SAM" id="Phobius"/>
    </source>
</evidence>
<evidence type="ECO:0000313" key="5">
    <source>
        <dbReference type="Proteomes" id="UP001068021"/>
    </source>
</evidence>
<evidence type="ECO:0000313" key="3">
    <source>
        <dbReference type="EMBL" id="MCZ3365717.1"/>
    </source>
</evidence>
<dbReference type="InterPro" id="IPR048389">
    <property type="entry name" value="YciQ-like_C"/>
</dbReference>
<dbReference type="Proteomes" id="UP001068021">
    <property type="component" value="Unassembled WGS sequence"/>
</dbReference>
<evidence type="ECO:0000259" key="2">
    <source>
        <dbReference type="Pfam" id="PF20990"/>
    </source>
</evidence>
<feature type="transmembrane region" description="Helical" evidence="1">
    <location>
        <begin position="178"/>
        <end position="197"/>
    </location>
</feature>
<dbReference type="AlphaFoldDB" id="A0A9E5A133"/>